<keyword evidence="1" id="KW-1185">Reference proteome</keyword>
<dbReference type="WBParaSite" id="nRc.2.0.1.t15663-RA">
    <property type="protein sequence ID" value="nRc.2.0.1.t15663-RA"/>
    <property type="gene ID" value="nRc.2.0.1.g15663"/>
</dbReference>
<organism evidence="1 2">
    <name type="scientific">Romanomermis culicivorax</name>
    <name type="common">Nematode worm</name>
    <dbReference type="NCBI Taxonomy" id="13658"/>
    <lineage>
        <taxon>Eukaryota</taxon>
        <taxon>Metazoa</taxon>
        <taxon>Ecdysozoa</taxon>
        <taxon>Nematoda</taxon>
        <taxon>Enoplea</taxon>
        <taxon>Dorylaimia</taxon>
        <taxon>Mermithida</taxon>
        <taxon>Mermithoidea</taxon>
        <taxon>Mermithidae</taxon>
        <taxon>Romanomermis</taxon>
    </lineage>
</organism>
<evidence type="ECO:0000313" key="1">
    <source>
        <dbReference type="Proteomes" id="UP000887565"/>
    </source>
</evidence>
<protein>
    <submittedName>
        <fullName evidence="2">Uncharacterized protein</fullName>
    </submittedName>
</protein>
<sequence length="107" mass="11657">MLAAEELLDHPTSAQDVEPIDKELLDMPTLDLNMAKLPLSVDVSALPELTATADFNITQITDFLKLTLNDISTLAPILMDESTPVQTPAIEAETNTATMDQMMTDIL</sequence>
<dbReference type="Proteomes" id="UP000887565">
    <property type="component" value="Unplaced"/>
</dbReference>
<accession>A0A915IN96</accession>
<reference evidence="2" key="1">
    <citation type="submission" date="2022-11" db="UniProtKB">
        <authorList>
            <consortium name="WormBaseParasite"/>
        </authorList>
    </citation>
    <scope>IDENTIFICATION</scope>
</reference>
<evidence type="ECO:0000313" key="2">
    <source>
        <dbReference type="WBParaSite" id="nRc.2.0.1.t15663-RA"/>
    </source>
</evidence>
<name>A0A915IN96_ROMCU</name>
<proteinExistence type="predicted"/>
<dbReference type="AlphaFoldDB" id="A0A915IN96"/>